<keyword evidence="6" id="KW-1185">Reference proteome</keyword>
<dbReference type="Gene3D" id="3.40.190.10">
    <property type="entry name" value="Periplasmic binding protein-like II"/>
    <property type="match status" value="2"/>
</dbReference>
<dbReference type="SUPFAM" id="SSF53850">
    <property type="entry name" value="Periplasmic binding protein-like II"/>
    <property type="match status" value="1"/>
</dbReference>
<comment type="subcellular location">
    <subcellularLocation>
        <location evidence="1">Periplasm</location>
    </subcellularLocation>
</comment>
<protein>
    <submittedName>
        <fullName evidence="5">ABC transporter substrate-binding protein</fullName>
    </submittedName>
</protein>
<evidence type="ECO:0000313" key="5">
    <source>
        <dbReference type="EMBL" id="MFD2616437.1"/>
    </source>
</evidence>
<proteinExistence type="inferred from homology"/>
<accession>A0ABW5PNL3</accession>
<dbReference type="Proteomes" id="UP001597458">
    <property type="component" value="Unassembled WGS sequence"/>
</dbReference>
<reference evidence="6" key="1">
    <citation type="journal article" date="2019" name="Int. J. Syst. Evol. Microbiol.">
        <title>The Global Catalogue of Microorganisms (GCM) 10K type strain sequencing project: providing services to taxonomists for standard genome sequencing and annotation.</title>
        <authorList>
            <consortium name="The Broad Institute Genomics Platform"/>
            <consortium name="The Broad Institute Genome Sequencing Center for Infectious Disease"/>
            <person name="Wu L."/>
            <person name="Ma J."/>
        </authorList>
    </citation>
    <scope>NUCLEOTIDE SEQUENCE [LARGE SCALE GENOMIC DNA]</scope>
    <source>
        <strain evidence="6">TISTR 2241</strain>
    </source>
</reference>
<dbReference type="PANTHER" id="PTHR30024:SF47">
    <property type="entry name" value="TAURINE-BINDING PERIPLASMIC PROTEIN"/>
    <property type="match status" value="1"/>
</dbReference>
<dbReference type="RefSeq" id="WP_181406374.1">
    <property type="nucleotide sequence ID" value="NZ_JBHUMR010000007.1"/>
</dbReference>
<gene>
    <name evidence="5" type="ORF">ACFSTF_03790</name>
</gene>
<comment type="caution">
    <text evidence="5">The sequence shown here is derived from an EMBL/GenBank/DDBJ whole genome shotgun (WGS) entry which is preliminary data.</text>
</comment>
<organism evidence="5 6">
    <name type="scientific">Terrilactibacillus laevilacticus</name>
    <dbReference type="NCBI Taxonomy" id="1380157"/>
    <lineage>
        <taxon>Bacteria</taxon>
        <taxon>Bacillati</taxon>
        <taxon>Bacillota</taxon>
        <taxon>Bacilli</taxon>
        <taxon>Bacillales</taxon>
        <taxon>Bacillaceae</taxon>
        <taxon>Terrilactibacillus</taxon>
    </lineage>
</organism>
<sequence length="323" mass="35487">MKKLVGIIVMLSIVLTMLAGCNSKGNSSGGDMPTYKMGLLPWTGYAPWYIAEDQGLFKKYKINVKLVSFKQDADLNAAFASDDIQLANIASHTALRMAGQNGLDIKSIVFLDESTKADAMITTGKYKSFADLKGKKVAYEEGTTSDLLFKQALKDNNLTSKDFKIVLSSAADAGIALASNKVDAAVTYEPYISEIKNKNKDIHSIYSGSDAPGLISDMTVVKTSFLKDNPKVQDKLEKIWDEALDYWKENPDKGNEIVAKGTGSTVEDLPPILDGIKFFSIDEQKQLMDSGELAKNIEKIKEILTSQEKFKNDVNVQNILSIK</sequence>
<keyword evidence="3" id="KW-0732">Signal</keyword>
<evidence type="ECO:0000256" key="1">
    <source>
        <dbReference type="ARBA" id="ARBA00004418"/>
    </source>
</evidence>
<dbReference type="Pfam" id="PF09084">
    <property type="entry name" value="NMT1"/>
    <property type="match status" value="1"/>
</dbReference>
<name>A0ABW5PNL3_9BACI</name>
<feature type="domain" description="SsuA/THI5-like" evidence="4">
    <location>
        <begin position="43"/>
        <end position="253"/>
    </location>
</feature>
<evidence type="ECO:0000313" key="6">
    <source>
        <dbReference type="Proteomes" id="UP001597458"/>
    </source>
</evidence>
<comment type="similarity">
    <text evidence="2">Belongs to the bacterial solute-binding protein SsuA/TauA family.</text>
</comment>
<dbReference type="EMBL" id="JBHUMR010000007">
    <property type="protein sequence ID" value="MFD2616437.1"/>
    <property type="molecule type" value="Genomic_DNA"/>
</dbReference>
<dbReference type="PANTHER" id="PTHR30024">
    <property type="entry name" value="ALIPHATIC SULFONATES-BINDING PROTEIN-RELATED"/>
    <property type="match status" value="1"/>
</dbReference>
<dbReference type="InterPro" id="IPR015168">
    <property type="entry name" value="SsuA/THI5"/>
</dbReference>
<evidence type="ECO:0000256" key="2">
    <source>
        <dbReference type="ARBA" id="ARBA00010742"/>
    </source>
</evidence>
<evidence type="ECO:0000256" key="3">
    <source>
        <dbReference type="ARBA" id="ARBA00022729"/>
    </source>
</evidence>
<evidence type="ECO:0000259" key="4">
    <source>
        <dbReference type="Pfam" id="PF09084"/>
    </source>
</evidence>
<dbReference type="PROSITE" id="PS51257">
    <property type="entry name" value="PROKAR_LIPOPROTEIN"/>
    <property type="match status" value="1"/>
</dbReference>